<comment type="caution">
    <text evidence="14">The sequence shown here is derived from an EMBL/GenBank/DDBJ whole genome shotgun (WGS) entry which is preliminary data.</text>
</comment>
<dbReference type="InterPro" id="IPR017850">
    <property type="entry name" value="Alkaline_phosphatase_core_sf"/>
</dbReference>
<evidence type="ECO:0000256" key="9">
    <source>
        <dbReference type="ARBA" id="ARBA00023136"/>
    </source>
</evidence>
<dbReference type="GO" id="GO:0051267">
    <property type="term" value="F:CP2 mannose-ethanolamine phosphotransferase activity"/>
    <property type="evidence" value="ECO:0007669"/>
    <property type="project" value="TreeGrafter"/>
</dbReference>
<dbReference type="Pfam" id="PF19316">
    <property type="entry name" value="PIGO_PIGG"/>
    <property type="match status" value="2"/>
</dbReference>
<feature type="transmembrane region" description="Helical" evidence="12">
    <location>
        <begin position="707"/>
        <end position="723"/>
    </location>
</feature>
<dbReference type="Gene3D" id="3.40.720.10">
    <property type="entry name" value="Alkaline Phosphatase, subunit A"/>
    <property type="match status" value="1"/>
</dbReference>
<dbReference type="EMBL" id="WJQU01001871">
    <property type="protein sequence ID" value="KAJ6633594.1"/>
    <property type="molecule type" value="Genomic_DNA"/>
</dbReference>
<evidence type="ECO:0000256" key="11">
    <source>
        <dbReference type="SAM" id="MobiDB-lite"/>
    </source>
</evidence>
<dbReference type="SUPFAM" id="SSF53649">
    <property type="entry name" value="Alkaline phosphatase-like"/>
    <property type="match status" value="1"/>
</dbReference>
<evidence type="ECO:0000256" key="7">
    <source>
        <dbReference type="ARBA" id="ARBA00022824"/>
    </source>
</evidence>
<feature type="region of interest" description="Disordered" evidence="11">
    <location>
        <begin position="1"/>
        <end position="37"/>
    </location>
</feature>
<feature type="transmembrane region" description="Helical" evidence="12">
    <location>
        <begin position="590"/>
        <end position="607"/>
    </location>
</feature>
<keyword evidence="15" id="KW-1185">Reference proteome</keyword>
<evidence type="ECO:0000259" key="13">
    <source>
        <dbReference type="Pfam" id="PF19316"/>
    </source>
</evidence>
<dbReference type="GO" id="GO:0006506">
    <property type="term" value="P:GPI anchor biosynthetic process"/>
    <property type="evidence" value="ECO:0007669"/>
    <property type="project" value="UniProtKB-KW"/>
</dbReference>
<evidence type="ECO:0000256" key="10">
    <source>
        <dbReference type="ARBA" id="ARBA00023180"/>
    </source>
</evidence>
<evidence type="ECO:0000256" key="5">
    <source>
        <dbReference type="ARBA" id="ARBA00022679"/>
    </source>
</evidence>
<dbReference type="GO" id="GO:0005789">
    <property type="term" value="C:endoplasmic reticulum membrane"/>
    <property type="evidence" value="ECO:0007669"/>
    <property type="project" value="UniProtKB-SubCell"/>
</dbReference>
<feature type="transmembrane region" description="Helical" evidence="12">
    <location>
        <begin position="775"/>
        <end position="793"/>
    </location>
</feature>
<feature type="transmembrane region" description="Helical" evidence="12">
    <location>
        <begin position="683"/>
        <end position="700"/>
    </location>
</feature>
<feature type="transmembrane region" description="Helical" evidence="12">
    <location>
        <begin position="637"/>
        <end position="656"/>
    </location>
</feature>
<dbReference type="CDD" id="cd16024">
    <property type="entry name" value="GPI_EPT_2"/>
    <property type="match status" value="1"/>
</dbReference>
<evidence type="ECO:0000256" key="2">
    <source>
        <dbReference type="ARBA" id="ARBA00004687"/>
    </source>
</evidence>
<feature type="transmembrane region" description="Helical" evidence="12">
    <location>
        <begin position="461"/>
        <end position="482"/>
    </location>
</feature>
<feature type="transmembrane region" description="Helical" evidence="12">
    <location>
        <begin position="906"/>
        <end position="929"/>
    </location>
</feature>
<sequence length="970" mass="111410">MYRNNRGNNRGSMSRSGVGNFRGNDRRSGPGGERNMDKQQIRSLIGCDGYDQTIVNLFLSFIFAATIFVYGFFPVSFKSGNFASLDDLPDVVHNVPLNTFGYRPRHSHSVLMVIDAMRYDFTTQHEMKYSTKLLKSEDACLFRLNVQPPTVTLPRIKAMITGTVPNFIDVVLNLGNSELKTDSIVHQLLAKNEKISFCGDNTWVKMFPNKFHRQLENMDSLFVNDFYEGDKNITHRLESELKSADWDLLILHYLGLDHIGHVEGPKSSKIHSKLQEMDNVIMRIHLEILEWKKRLKLPPLFLITGDHGMRDTGGHGGSTYGEVNVPLMVVGVGCRQSDEIYQQIDIAPTVSVLLGLPIPDSSIGSLIVDMLVDLSYEDQLYALRYNSDRLLKMISEKIPQNQLEDEEFFVQLTEAKVLHAKFLRKTENLEVTYRRCRLLYSSSSRAMSDLLATFFAKYDQASIAVGVLLMTATCAVLMRFVMSEKFSVPITVDFTTSTAVSILVLSVVLKYLICELTDCSLCFTHWITFVIFMVIVTVTLFLVMISRQTTSLHIPSTFCNSKLIWFLVFAILFHTVSLASSSFVEEEHQTWYYITHTFLFTICIMSFKKRQSDQWLLNADLLKIDNRKKRSNARSFIEQYFFEFIWFILLKFLLLGRRLNQTGDKWLSLPDIGDFLMMEQHRFWNSCFVVISLCAMIYKLTEFNGTLTNVLTFTAAVLIYYYRTLSGSVYFAGIKPSESYSSITIFWLNILEIACINYVPIFYKYLKKTHSKADIQSTLGVNVTMFCIVSALLHKPHNIFLNFLILLTCGMVNASCNQLFGGRTNLFVKVVGHFWIGKMFFFYQGNSNSLASIDLNAGYVGLQNFNFYAVGAYLTLNTFNGLILTHFVLLYYVFDEQNNDRSKSDIPYAMGLISCLVILPFTFYAFVAIWFQSHIFIWTVFSPKLIYEFYHLVLVSFLILFTRIFHKFVN</sequence>
<feature type="domain" description="GPI ethanolamine phosphate transferase 2 C-terminal" evidence="13">
    <location>
        <begin position="540"/>
        <end position="719"/>
    </location>
</feature>
<name>A0A9Q0MNN3_9DIPT</name>
<keyword evidence="7" id="KW-0256">Endoplasmic reticulum</keyword>
<dbReference type="InterPro" id="IPR045687">
    <property type="entry name" value="PIGG/GPI7_C"/>
</dbReference>
<feature type="compositionally biased region" description="Low complexity" evidence="11">
    <location>
        <begin position="1"/>
        <end position="19"/>
    </location>
</feature>
<feature type="transmembrane region" description="Helical" evidence="12">
    <location>
        <begin position="949"/>
        <end position="966"/>
    </location>
</feature>
<keyword evidence="9 12" id="KW-0472">Membrane</keyword>
<dbReference type="OrthoDB" id="272139at2759"/>
<comment type="subcellular location">
    <subcellularLocation>
        <location evidence="1">Endoplasmic reticulum membrane</location>
        <topology evidence="1">Multi-pass membrane protein</topology>
    </subcellularLocation>
</comment>
<evidence type="ECO:0000313" key="14">
    <source>
        <dbReference type="EMBL" id="KAJ6633594.1"/>
    </source>
</evidence>
<evidence type="ECO:0000256" key="4">
    <source>
        <dbReference type="ARBA" id="ARBA00022502"/>
    </source>
</evidence>
<keyword evidence="8 12" id="KW-1133">Transmembrane helix</keyword>
<dbReference type="AlphaFoldDB" id="A0A9Q0MNN3"/>
<evidence type="ECO:0000256" key="3">
    <source>
        <dbReference type="ARBA" id="ARBA00005315"/>
    </source>
</evidence>
<keyword evidence="4" id="KW-0337">GPI-anchor biosynthesis</keyword>
<evidence type="ECO:0000256" key="12">
    <source>
        <dbReference type="SAM" id="Phobius"/>
    </source>
</evidence>
<feature type="transmembrane region" description="Helical" evidence="12">
    <location>
        <begin position="799"/>
        <end position="819"/>
    </location>
</feature>
<comment type="pathway">
    <text evidence="2">Glycolipid biosynthesis; glycosylphosphatidylinositol-anchor biosynthesis.</text>
</comment>
<keyword evidence="5 14" id="KW-0808">Transferase</keyword>
<protein>
    <submittedName>
        <fullName evidence="14">GPI ethanolamine phosphate transferase 2</fullName>
    </submittedName>
</protein>
<accession>A0A9Q0MNN3</accession>
<feature type="transmembrane region" description="Helical" evidence="12">
    <location>
        <begin position="865"/>
        <end position="894"/>
    </location>
</feature>
<feature type="transmembrane region" description="Helical" evidence="12">
    <location>
        <begin position="54"/>
        <end position="73"/>
    </location>
</feature>
<dbReference type="Proteomes" id="UP001151699">
    <property type="component" value="Unassembled WGS sequence"/>
</dbReference>
<evidence type="ECO:0000256" key="8">
    <source>
        <dbReference type="ARBA" id="ARBA00022989"/>
    </source>
</evidence>
<dbReference type="PANTHER" id="PTHR23072">
    <property type="entry name" value="PHOSPHATIDYLINOSITOL GLYCAN-RELATED"/>
    <property type="match status" value="1"/>
</dbReference>
<keyword evidence="10" id="KW-0325">Glycoprotein</keyword>
<dbReference type="InterPro" id="IPR002591">
    <property type="entry name" value="Phosphodiest/P_Trfase"/>
</dbReference>
<organism evidence="14 15">
    <name type="scientific">Pseudolycoriella hygida</name>
    <dbReference type="NCBI Taxonomy" id="35572"/>
    <lineage>
        <taxon>Eukaryota</taxon>
        <taxon>Metazoa</taxon>
        <taxon>Ecdysozoa</taxon>
        <taxon>Arthropoda</taxon>
        <taxon>Hexapoda</taxon>
        <taxon>Insecta</taxon>
        <taxon>Pterygota</taxon>
        <taxon>Neoptera</taxon>
        <taxon>Endopterygota</taxon>
        <taxon>Diptera</taxon>
        <taxon>Nematocera</taxon>
        <taxon>Sciaroidea</taxon>
        <taxon>Sciaridae</taxon>
        <taxon>Pseudolycoriella</taxon>
    </lineage>
</organism>
<comment type="similarity">
    <text evidence="3">Belongs to the PIGG/PIGN/PIGO family. PIGG subfamily.</text>
</comment>
<dbReference type="Pfam" id="PF01663">
    <property type="entry name" value="Phosphodiest"/>
    <property type="match status" value="1"/>
</dbReference>
<feature type="domain" description="GPI ethanolamine phosphate transferase 2 C-terminal" evidence="13">
    <location>
        <begin position="759"/>
        <end position="949"/>
    </location>
</feature>
<dbReference type="PANTHER" id="PTHR23072:SF0">
    <property type="entry name" value="GPI ETHANOLAMINE PHOSPHATE TRANSFERASE 2"/>
    <property type="match status" value="1"/>
</dbReference>
<evidence type="ECO:0000256" key="1">
    <source>
        <dbReference type="ARBA" id="ARBA00004477"/>
    </source>
</evidence>
<evidence type="ECO:0000256" key="6">
    <source>
        <dbReference type="ARBA" id="ARBA00022692"/>
    </source>
</evidence>
<feature type="compositionally biased region" description="Basic and acidic residues" evidence="11">
    <location>
        <begin position="23"/>
        <end position="37"/>
    </location>
</feature>
<gene>
    <name evidence="14" type="primary">PIGG</name>
    <name evidence="14" type="ORF">Bhyg_15960</name>
</gene>
<feature type="transmembrane region" description="Helical" evidence="12">
    <location>
        <begin position="743"/>
        <end position="763"/>
    </location>
</feature>
<feature type="transmembrane region" description="Helical" evidence="12">
    <location>
        <begin position="563"/>
        <end position="584"/>
    </location>
</feature>
<feature type="transmembrane region" description="Helical" evidence="12">
    <location>
        <begin position="525"/>
        <end position="543"/>
    </location>
</feature>
<evidence type="ECO:0000313" key="15">
    <source>
        <dbReference type="Proteomes" id="UP001151699"/>
    </source>
</evidence>
<feature type="transmembrane region" description="Helical" evidence="12">
    <location>
        <begin position="826"/>
        <end position="845"/>
    </location>
</feature>
<dbReference type="InterPro" id="IPR037674">
    <property type="entry name" value="PIG-G_N"/>
</dbReference>
<proteinExistence type="inferred from homology"/>
<dbReference type="InterPro" id="IPR039527">
    <property type="entry name" value="PIGG/GPI7"/>
</dbReference>
<keyword evidence="6 12" id="KW-0812">Transmembrane</keyword>
<feature type="transmembrane region" description="Helical" evidence="12">
    <location>
        <begin position="494"/>
        <end position="513"/>
    </location>
</feature>
<reference evidence="14" key="1">
    <citation type="submission" date="2022-07" db="EMBL/GenBank/DDBJ databases">
        <authorList>
            <person name="Trinca V."/>
            <person name="Uliana J.V.C."/>
            <person name="Torres T.T."/>
            <person name="Ward R.J."/>
            <person name="Monesi N."/>
        </authorList>
    </citation>
    <scope>NUCLEOTIDE SEQUENCE</scope>
    <source>
        <strain evidence="14">HSMRA1968</strain>
        <tissue evidence="14">Whole embryos</tissue>
    </source>
</reference>